<protein>
    <submittedName>
        <fullName evidence="2">Phage BR0599 family protein</fullName>
    </submittedName>
</protein>
<evidence type="ECO:0000313" key="2">
    <source>
        <dbReference type="EMBL" id="MBJ6122729.1"/>
    </source>
</evidence>
<dbReference type="InterPro" id="IPR018964">
    <property type="entry name" value="Phage_phiJL001_Gp84_C"/>
</dbReference>
<dbReference type="Pfam" id="PF09356">
    <property type="entry name" value="Phage_BR0599"/>
    <property type="match status" value="1"/>
</dbReference>
<keyword evidence="3" id="KW-1185">Reference proteome</keyword>
<feature type="domain" description="Bacteriophage phiJL001 Gp84 C-terminal" evidence="1">
    <location>
        <begin position="25"/>
        <end position="92"/>
    </location>
</feature>
<dbReference type="EMBL" id="JAELXS010000007">
    <property type="protein sequence ID" value="MBJ6122729.1"/>
    <property type="molecule type" value="Genomic_DNA"/>
</dbReference>
<organism evidence="2 3">
    <name type="scientific">Sphingomonas mollis</name>
    <dbReference type="NCBI Taxonomy" id="2795726"/>
    <lineage>
        <taxon>Bacteria</taxon>
        <taxon>Pseudomonadati</taxon>
        <taxon>Pseudomonadota</taxon>
        <taxon>Alphaproteobacteria</taxon>
        <taxon>Sphingomonadales</taxon>
        <taxon>Sphingomonadaceae</taxon>
        <taxon>Sphingomonas</taxon>
    </lineage>
</organism>
<comment type="caution">
    <text evidence="2">The sequence shown here is derived from an EMBL/GenBank/DDBJ whole genome shotgun (WGS) entry which is preliminary data.</text>
</comment>
<evidence type="ECO:0000259" key="1">
    <source>
        <dbReference type="Pfam" id="PF09356"/>
    </source>
</evidence>
<reference evidence="3" key="1">
    <citation type="submission" date="2020-12" db="EMBL/GenBank/DDBJ databases">
        <title>Hymenobacter sp.</title>
        <authorList>
            <person name="Kim M.K."/>
        </authorList>
    </citation>
    <scope>NUCLEOTIDE SEQUENCE [LARGE SCALE GENOMIC DNA]</scope>
    <source>
        <strain evidence="3">BT553</strain>
    </source>
</reference>
<name>A0ABS0XRR3_9SPHN</name>
<gene>
    <name evidence="2" type="ORF">JAO74_13095</name>
</gene>
<accession>A0ABS0XRR3</accession>
<sequence>MVEGTSGLIALCRHGEAYEWRSGIGGANGGLDSAVAMSAGAQVTLRAPPVFAVTAGDLVELVEGCDRTLATCARRFGNAANFRGEPHLPGIDLLTRWPGG</sequence>
<evidence type="ECO:0000313" key="3">
    <source>
        <dbReference type="Proteomes" id="UP000640426"/>
    </source>
</evidence>
<dbReference type="Proteomes" id="UP000640426">
    <property type="component" value="Unassembled WGS sequence"/>
</dbReference>
<proteinExistence type="predicted"/>